<organism evidence="3">
    <name type="scientific">uncultured Caudovirales phage</name>
    <dbReference type="NCBI Taxonomy" id="2100421"/>
    <lineage>
        <taxon>Viruses</taxon>
        <taxon>Duplodnaviria</taxon>
        <taxon>Heunggongvirae</taxon>
        <taxon>Uroviricota</taxon>
        <taxon>Caudoviricetes</taxon>
        <taxon>Peduoviridae</taxon>
        <taxon>Maltschvirus</taxon>
        <taxon>Maltschvirus maltsch</taxon>
    </lineage>
</organism>
<name>A0A6J5NJY5_9CAUD</name>
<gene>
    <name evidence="3" type="ORF">UFOVP706_59</name>
</gene>
<dbReference type="Gene3D" id="3.90.75.20">
    <property type="match status" value="1"/>
</dbReference>
<sequence length="150" mass="16867">MTEIWLPAPGLEGRYEVSSEGRIRNARRNTLVAPVAYNGYARINARVLGTNSSRSYSLHRLVCTAFHGPPPTPRSVVMHLNDIRWDNRASNLKWASIGENVRAVHASQRTRGADVTPELTSELEALWRAIRRLANDAHLSDNQLRKIIGF</sequence>
<dbReference type="SUPFAM" id="SSF54060">
    <property type="entry name" value="His-Me finger endonucleases"/>
    <property type="match status" value="1"/>
</dbReference>
<evidence type="ECO:0000313" key="3">
    <source>
        <dbReference type="EMBL" id="CAB4159127.1"/>
    </source>
</evidence>
<dbReference type="EMBL" id="LR796682">
    <property type="protein sequence ID" value="CAB4159127.1"/>
    <property type="molecule type" value="Genomic_DNA"/>
</dbReference>
<feature type="domain" description="NUMOD4" evidence="1">
    <location>
        <begin position="3"/>
        <end position="44"/>
    </location>
</feature>
<dbReference type="InterPro" id="IPR003615">
    <property type="entry name" value="HNH_nuc"/>
</dbReference>
<feature type="domain" description="HNH nuclease" evidence="2">
    <location>
        <begin position="57"/>
        <end position="102"/>
    </location>
</feature>
<dbReference type="Pfam" id="PF13392">
    <property type="entry name" value="HNH_3"/>
    <property type="match status" value="1"/>
</dbReference>
<protein>
    <submittedName>
        <fullName evidence="3">NUMOD4</fullName>
    </submittedName>
</protein>
<accession>A0A6J5NJY5</accession>
<proteinExistence type="predicted"/>
<dbReference type="InterPro" id="IPR010902">
    <property type="entry name" value="NUMOD4"/>
</dbReference>
<evidence type="ECO:0000259" key="2">
    <source>
        <dbReference type="Pfam" id="PF13392"/>
    </source>
</evidence>
<dbReference type="Pfam" id="PF07463">
    <property type="entry name" value="NUMOD4"/>
    <property type="match status" value="1"/>
</dbReference>
<dbReference type="GO" id="GO:0016788">
    <property type="term" value="F:hydrolase activity, acting on ester bonds"/>
    <property type="evidence" value="ECO:0007669"/>
    <property type="project" value="InterPro"/>
</dbReference>
<reference evidence="3" key="1">
    <citation type="submission" date="2020-04" db="EMBL/GenBank/DDBJ databases">
        <authorList>
            <person name="Chiriac C."/>
            <person name="Salcher M."/>
            <person name="Ghai R."/>
            <person name="Kavagutti S V."/>
        </authorList>
    </citation>
    <scope>NUCLEOTIDE SEQUENCE</scope>
</reference>
<dbReference type="InterPro" id="IPR044925">
    <property type="entry name" value="His-Me_finger_sf"/>
</dbReference>
<evidence type="ECO:0000259" key="1">
    <source>
        <dbReference type="Pfam" id="PF07463"/>
    </source>
</evidence>